<evidence type="ECO:0000313" key="7">
    <source>
        <dbReference type="Proteomes" id="UP000284202"/>
    </source>
</evidence>
<name>A0A418T797_9RHOB</name>
<dbReference type="SUPFAM" id="SSF48498">
    <property type="entry name" value="Tetracyclin repressor-like, C-terminal domain"/>
    <property type="match status" value="1"/>
</dbReference>
<proteinExistence type="predicted"/>
<dbReference type="GO" id="GO:0003700">
    <property type="term" value="F:DNA-binding transcription factor activity"/>
    <property type="evidence" value="ECO:0007669"/>
    <property type="project" value="TreeGrafter"/>
</dbReference>
<dbReference type="PROSITE" id="PS50977">
    <property type="entry name" value="HTH_TETR_2"/>
    <property type="match status" value="1"/>
</dbReference>
<dbReference type="PANTHER" id="PTHR30055:SF234">
    <property type="entry name" value="HTH-TYPE TRANSCRIPTIONAL REGULATOR BETI"/>
    <property type="match status" value="1"/>
</dbReference>
<evidence type="ECO:0000256" key="3">
    <source>
        <dbReference type="ARBA" id="ARBA00023163"/>
    </source>
</evidence>
<dbReference type="SUPFAM" id="SSF46689">
    <property type="entry name" value="Homeodomain-like"/>
    <property type="match status" value="1"/>
</dbReference>
<feature type="DNA-binding region" description="H-T-H motif" evidence="4">
    <location>
        <begin position="36"/>
        <end position="55"/>
    </location>
</feature>
<protein>
    <submittedName>
        <fullName evidence="6">TetR/AcrR family transcriptional regulator</fullName>
    </submittedName>
</protein>
<evidence type="ECO:0000256" key="4">
    <source>
        <dbReference type="PROSITE-ProRule" id="PRU00335"/>
    </source>
</evidence>
<evidence type="ECO:0000313" key="6">
    <source>
        <dbReference type="EMBL" id="RJE89095.1"/>
    </source>
</evidence>
<feature type="domain" description="HTH tetR-type" evidence="5">
    <location>
        <begin position="16"/>
        <end position="73"/>
    </location>
</feature>
<dbReference type="Gene3D" id="1.10.357.10">
    <property type="entry name" value="Tetracycline Repressor, domain 2"/>
    <property type="match status" value="1"/>
</dbReference>
<keyword evidence="1" id="KW-0805">Transcription regulation</keyword>
<dbReference type="InterPro" id="IPR050109">
    <property type="entry name" value="HTH-type_TetR-like_transc_reg"/>
</dbReference>
<dbReference type="InterPro" id="IPR001647">
    <property type="entry name" value="HTH_TetR"/>
</dbReference>
<dbReference type="InterPro" id="IPR036271">
    <property type="entry name" value="Tet_transcr_reg_TetR-rel_C_sf"/>
</dbReference>
<evidence type="ECO:0000256" key="1">
    <source>
        <dbReference type="ARBA" id="ARBA00023015"/>
    </source>
</evidence>
<dbReference type="InterPro" id="IPR049445">
    <property type="entry name" value="TetR_SbtR-like_C"/>
</dbReference>
<dbReference type="Pfam" id="PF00440">
    <property type="entry name" value="TetR_N"/>
    <property type="match status" value="1"/>
</dbReference>
<accession>A0A418T797</accession>
<dbReference type="InterPro" id="IPR009057">
    <property type="entry name" value="Homeodomain-like_sf"/>
</dbReference>
<dbReference type="PANTHER" id="PTHR30055">
    <property type="entry name" value="HTH-TYPE TRANSCRIPTIONAL REGULATOR RUTR"/>
    <property type="match status" value="1"/>
</dbReference>
<dbReference type="EMBL" id="QZCG01000001">
    <property type="protein sequence ID" value="RJE89095.1"/>
    <property type="molecule type" value="Genomic_DNA"/>
</dbReference>
<gene>
    <name evidence="6" type="ORF">D3P04_00075</name>
</gene>
<dbReference type="RefSeq" id="WP_119744707.1">
    <property type="nucleotide sequence ID" value="NZ_QZCG01000001.1"/>
</dbReference>
<keyword evidence="7" id="KW-1185">Reference proteome</keyword>
<dbReference type="GO" id="GO:0000976">
    <property type="term" value="F:transcription cis-regulatory region binding"/>
    <property type="evidence" value="ECO:0007669"/>
    <property type="project" value="TreeGrafter"/>
</dbReference>
<keyword evidence="2 4" id="KW-0238">DNA-binding</keyword>
<evidence type="ECO:0000256" key="2">
    <source>
        <dbReference type="ARBA" id="ARBA00023125"/>
    </source>
</evidence>
<evidence type="ECO:0000259" key="5">
    <source>
        <dbReference type="PROSITE" id="PS50977"/>
    </source>
</evidence>
<reference evidence="7" key="1">
    <citation type="submission" date="2018-09" db="EMBL/GenBank/DDBJ databases">
        <title>Acidovorax cavernicola nov. sp. isolated from Gruta de las Maravillas (Aracena, Spain).</title>
        <authorList>
            <person name="Jurado V."/>
            <person name="Gutierrez-Patricio S."/>
            <person name="Gonzalez-Pimentel J.L."/>
            <person name="Miller A.Z."/>
            <person name="Laiz L."/>
            <person name="Saiz-Jimenez C."/>
        </authorList>
    </citation>
    <scope>NUCLEOTIDE SEQUENCE [LARGE SCALE GENOMIC DNA]</scope>
    <source>
        <strain evidence="7">1011MAR3C25</strain>
    </source>
</reference>
<dbReference type="AlphaFoldDB" id="A0A418T797"/>
<dbReference type="OrthoDB" id="9795011at2"/>
<sequence>MCKLTPKPRKPRADQIRNRERLLEAARKVFRSDNGSLEAVARQAEVGIGTLYRHFPTREALFQAVYAREVAALEAQAQLGELAAWMKAALEMMATKGGMVAALEPVLDKDAPFFTEQSARMGAAVGRLRDQAVAAGELRPDVTAEDLMRVLLGLSYGPGADASRSGLLLEVFLDGLKPE</sequence>
<dbReference type="Pfam" id="PF21597">
    <property type="entry name" value="TetR_C_43"/>
    <property type="match status" value="1"/>
</dbReference>
<organism evidence="6 7">
    <name type="scientific">Paracoccus onubensis</name>
    <dbReference type="NCBI Taxonomy" id="1675788"/>
    <lineage>
        <taxon>Bacteria</taxon>
        <taxon>Pseudomonadati</taxon>
        <taxon>Pseudomonadota</taxon>
        <taxon>Alphaproteobacteria</taxon>
        <taxon>Rhodobacterales</taxon>
        <taxon>Paracoccaceae</taxon>
        <taxon>Paracoccus</taxon>
    </lineage>
</organism>
<keyword evidence="3" id="KW-0804">Transcription</keyword>
<dbReference type="Proteomes" id="UP000284202">
    <property type="component" value="Unassembled WGS sequence"/>
</dbReference>
<comment type="caution">
    <text evidence="6">The sequence shown here is derived from an EMBL/GenBank/DDBJ whole genome shotgun (WGS) entry which is preliminary data.</text>
</comment>